<dbReference type="PANTHER" id="PTHR30204:SF69">
    <property type="entry name" value="MERR-FAMILY TRANSCRIPTIONAL REGULATOR"/>
    <property type="match status" value="1"/>
</dbReference>
<dbReference type="PANTHER" id="PTHR30204">
    <property type="entry name" value="REDOX-CYCLING DRUG-SENSING TRANSCRIPTIONAL ACTIVATOR SOXR"/>
    <property type="match status" value="1"/>
</dbReference>
<evidence type="ECO:0000256" key="1">
    <source>
        <dbReference type="ARBA" id="ARBA00022491"/>
    </source>
</evidence>
<proteinExistence type="predicted"/>
<feature type="domain" description="HTH merR-type" evidence="5">
    <location>
        <begin position="3"/>
        <end position="73"/>
    </location>
</feature>
<protein>
    <submittedName>
        <fullName evidence="6">MerR family transcriptional regulator</fullName>
    </submittedName>
</protein>
<evidence type="ECO:0000256" key="3">
    <source>
        <dbReference type="ARBA" id="ARBA00023125"/>
    </source>
</evidence>
<dbReference type="CDD" id="cd01107">
    <property type="entry name" value="HTH_BmrR"/>
    <property type="match status" value="1"/>
</dbReference>
<dbReference type="GO" id="GO:0003677">
    <property type="term" value="F:DNA binding"/>
    <property type="evidence" value="ECO:0007669"/>
    <property type="project" value="UniProtKB-KW"/>
</dbReference>
<dbReference type="SMART" id="SM00422">
    <property type="entry name" value="HTH_MERR"/>
    <property type="match status" value="1"/>
</dbReference>
<evidence type="ECO:0000259" key="5">
    <source>
        <dbReference type="PROSITE" id="PS50937"/>
    </source>
</evidence>
<accession>A0A9D1HR86</accession>
<name>A0A9D1HR86_9FIRM</name>
<dbReference type="SUPFAM" id="SSF55136">
    <property type="entry name" value="Probable bacterial effector-binding domain"/>
    <property type="match status" value="1"/>
</dbReference>
<keyword evidence="3" id="KW-0238">DNA-binding</keyword>
<dbReference type="Pfam" id="PF13411">
    <property type="entry name" value="MerR_1"/>
    <property type="match status" value="1"/>
</dbReference>
<sequence>MPKLSIGQMAKMNQISVQTLRLYDKMGLLQPAYINQETGYRYYDMKQNATLDMIQYMKGAGMTLKEISHVFEQKDYSLLNRMLQNHLHQIDQEVEALHLKQKAIQRMICSYDRYLKSPPDGVMTLEYIEERKIYSHMTTINFYEEGIEAYENILLQLKQEMKKHGVSEYYYYNAGTTIFIDNFLAKRTVSQEIFVFVDKDCQSQYLQILPANLYVCMYCDDFDKEKDYIPQIHQYLQDHNLKMIGDYICEVVTELPMNKGQKREMFLRLQVPVEFVKK</sequence>
<dbReference type="Proteomes" id="UP000824175">
    <property type="component" value="Unassembled WGS sequence"/>
</dbReference>
<dbReference type="InterPro" id="IPR009061">
    <property type="entry name" value="DNA-bd_dom_put_sf"/>
</dbReference>
<evidence type="ECO:0000256" key="4">
    <source>
        <dbReference type="ARBA" id="ARBA00023163"/>
    </source>
</evidence>
<comment type="caution">
    <text evidence="6">The sequence shown here is derived from an EMBL/GenBank/DDBJ whole genome shotgun (WGS) entry which is preliminary data.</text>
</comment>
<dbReference type="GO" id="GO:0003700">
    <property type="term" value="F:DNA-binding transcription factor activity"/>
    <property type="evidence" value="ECO:0007669"/>
    <property type="project" value="InterPro"/>
</dbReference>
<evidence type="ECO:0000256" key="2">
    <source>
        <dbReference type="ARBA" id="ARBA00023015"/>
    </source>
</evidence>
<keyword evidence="1" id="KW-0678">Repressor</keyword>
<dbReference type="EMBL" id="DVMJ01000112">
    <property type="protein sequence ID" value="HIU14761.1"/>
    <property type="molecule type" value="Genomic_DNA"/>
</dbReference>
<dbReference type="AlphaFoldDB" id="A0A9D1HR86"/>
<reference evidence="6" key="2">
    <citation type="journal article" date="2021" name="PeerJ">
        <title>Extensive microbial diversity within the chicken gut microbiome revealed by metagenomics and culture.</title>
        <authorList>
            <person name="Gilroy R."/>
            <person name="Ravi A."/>
            <person name="Getino M."/>
            <person name="Pursley I."/>
            <person name="Horton D.L."/>
            <person name="Alikhan N.F."/>
            <person name="Baker D."/>
            <person name="Gharbi K."/>
            <person name="Hall N."/>
            <person name="Watson M."/>
            <person name="Adriaenssens E.M."/>
            <person name="Foster-Nyarko E."/>
            <person name="Jarju S."/>
            <person name="Secka A."/>
            <person name="Antonio M."/>
            <person name="Oren A."/>
            <person name="Chaudhuri R.R."/>
            <person name="La Ragione R."/>
            <person name="Hildebrand F."/>
            <person name="Pallen M.J."/>
        </authorList>
    </citation>
    <scope>NUCLEOTIDE SEQUENCE</scope>
    <source>
        <strain evidence="6">CHK195-11698</strain>
    </source>
</reference>
<dbReference type="InterPro" id="IPR011256">
    <property type="entry name" value="Reg_factor_effector_dom_sf"/>
</dbReference>
<dbReference type="InterPro" id="IPR047057">
    <property type="entry name" value="MerR_fam"/>
</dbReference>
<gene>
    <name evidence="6" type="ORF">IAD15_11970</name>
</gene>
<dbReference type="Gene3D" id="1.10.1660.10">
    <property type="match status" value="1"/>
</dbReference>
<dbReference type="InterPro" id="IPR000551">
    <property type="entry name" value="MerR-type_HTH_dom"/>
</dbReference>
<evidence type="ECO:0000313" key="7">
    <source>
        <dbReference type="Proteomes" id="UP000824175"/>
    </source>
</evidence>
<dbReference type="PROSITE" id="PS50937">
    <property type="entry name" value="HTH_MERR_2"/>
    <property type="match status" value="1"/>
</dbReference>
<dbReference type="SUPFAM" id="SSF46955">
    <property type="entry name" value="Putative DNA-binding domain"/>
    <property type="match status" value="1"/>
</dbReference>
<keyword evidence="2" id="KW-0805">Transcription regulation</keyword>
<evidence type="ECO:0000313" key="6">
    <source>
        <dbReference type="EMBL" id="HIU14761.1"/>
    </source>
</evidence>
<keyword evidence="4" id="KW-0804">Transcription</keyword>
<reference evidence="6" key="1">
    <citation type="submission" date="2020-10" db="EMBL/GenBank/DDBJ databases">
        <authorList>
            <person name="Gilroy R."/>
        </authorList>
    </citation>
    <scope>NUCLEOTIDE SEQUENCE</scope>
    <source>
        <strain evidence="6">CHK195-11698</strain>
    </source>
</reference>
<organism evidence="6 7">
    <name type="scientific">Candidatus Fimiplasma intestinipullorum</name>
    <dbReference type="NCBI Taxonomy" id="2840825"/>
    <lineage>
        <taxon>Bacteria</taxon>
        <taxon>Bacillati</taxon>
        <taxon>Bacillota</taxon>
        <taxon>Clostridia</taxon>
        <taxon>Eubacteriales</taxon>
        <taxon>Candidatus Fimiplasma</taxon>
    </lineage>
</organism>